<name>A0A7X1NPR1_9MICC</name>
<accession>A0A7X1NPR1</accession>
<dbReference type="InterPro" id="IPR034660">
    <property type="entry name" value="DinB/YfiT-like"/>
</dbReference>
<proteinExistence type="predicted"/>
<keyword evidence="3" id="KW-1185">Reference proteome</keyword>
<comment type="caution">
    <text evidence="2">The sequence shown here is derived from an EMBL/GenBank/DDBJ whole genome shotgun (WGS) entry which is preliminary data.</text>
</comment>
<dbReference type="EMBL" id="VJXX01000002">
    <property type="protein sequence ID" value="MPY10747.1"/>
    <property type="molecule type" value="Genomic_DNA"/>
</dbReference>
<evidence type="ECO:0000259" key="1">
    <source>
        <dbReference type="Pfam" id="PF12867"/>
    </source>
</evidence>
<evidence type="ECO:0000313" key="2">
    <source>
        <dbReference type="EMBL" id="MPY10747.1"/>
    </source>
</evidence>
<dbReference type="SUPFAM" id="SSF109854">
    <property type="entry name" value="DinB/YfiT-like putative metalloenzymes"/>
    <property type="match status" value="1"/>
</dbReference>
<evidence type="ECO:0000313" key="3">
    <source>
        <dbReference type="Proteomes" id="UP000326464"/>
    </source>
</evidence>
<dbReference type="AlphaFoldDB" id="A0A7X1NPR1"/>
<dbReference type="Pfam" id="PF12867">
    <property type="entry name" value="DinB_2"/>
    <property type="match status" value="1"/>
</dbReference>
<gene>
    <name evidence="2" type="ORF">FNH21_08455</name>
</gene>
<dbReference type="Proteomes" id="UP000326464">
    <property type="component" value="Unassembled WGS sequence"/>
</dbReference>
<reference evidence="3" key="1">
    <citation type="submission" date="2019-07" db="EMBL/GenBank/DDBJ databases">
        <title>Arthrobacter KR32 sp. nov., isolated from mountain cheese made of cows milk.</title>
        <authorList>
            <person name="Flegler A."/>
        </authorList>
    </citation>
    <scope>NUCLEOTIDE SEQUENCE [LARGE SCALE GENOMIC DNA]</scope>
    <source>
        <strain evidence="3">KR32</strain>
    </source>
</reference>
<dbReference type="InterPro" id="IPR024775">
    <property type="entry name" value="DinB-like"/>
</dbReference>
<dbReference type="RefSeq" id="WP_152814336.1">
    <property type="nucleotide sequence ID" value="NZ_VJXX01000002.1"/>
</dbReference>
<organism evidence="2 3">
    <name type="scientific">Arthrobacter bussei</name>
    <dbReference type="NCBI Taxonomy" id="2594179"/>
    <lineage>
        <taxon>Bacteria</taxon>
        <taxon>Bacillati</taxon>
        <taxon>Actinomycetota</taxon>
        <taxon>Actinomycetes</taxon>
        <taxon>Micrococcales</taxon>
        <taxon>Micrococcaceae</taxon>
        <taxon>Arthrobacter</taxon>
    </lineage>
</organism>
<protein>
    <submittedName>
        <fullName evidence="2">DinB family protein</fullName>
    </submittedName>
</protein>
<dbReference type="OrthoDB" id="5022306at2"/>
<sequence>MMINRRLQPLLEQYDWATERLITRLTGPTSNSGDDQDVDVPVLTDAEYQWEPVGGCWSVRRRSDGPGRGAVKLIGAGEWGRDGAPDSPWPPPLTTIAWRLDHLSETLMGRSSHLGGDRTFTRATYESPADAAGAIAQIRQAAADWRRSILQVDESDYDRTGLSSYPYGSDAEETFPSIVWWMNQEILHHGAEIALLRDLYVHRAR</sequence>
<feature type="domain" description="DinB-like" evidence="1">
    <location>
        <begin position="43"/>
        <end position="193"/>
    </location>
</feature>